<feature type="compositionally biased region" description="Acidic residues" evidence="1">
    <location>
        <begin position="1107"/>
        <end position="1117"/>
    </location>
</feature>
<feature type="region of interest" description="Disordered" evidence="1">
    <location>
        <begin position="703"/>
        <end position="730"/>
    </location>
</feature>
<feature type="region of interest" description="Disordered" evidence="1">
    <location>
        <begin position="117"/>
        <end position="227"/>
    </location>
</feature>
<accession>B0CRX8</accession>
<feature type="region of interest" description="Disordered" evidence="1">
    <location>
        <begin position="1160"/>
        <end position="1184"/>
    </location>
</feature>
<evidence type="ECO:0000313" key="3">
    <source>
        <dbReference type="EMBL" id="EDR14758.1"/>
    </source>
</evidence>
<feature type="compositionally biased region" description="Acidic residues" evidence="1">
    <location>
        <begin position="1036"/>
        <end position="1045"/>
    </location>
</feature>
<feature type="compositionally biased region" description="Basic residues" evidence="1">
    <location>
        <begin position="258"/>
        <end position="268"/>
    </location>
</feature>
<name>B0CRX8_LACBS</name>
<feature type="region of interest" description="Disordered" evidence="1">
    <location>
        <begin position="310"/>
        <end position="366"/>
    </location>
</feature>
<sequence length="1346" mass="147688">MPLGKDLSIVADSTVSSSPLRDSAKSEIKRPTRTYGRKKSPPAEDIEASTSSSLLAAPSRASVHQTGPPGLDEEVPPSSQTSDDEGTVETHGGLEKFYRASSGFQFEWRAQLKAMDDEIDFPDSQDASKIDQSLSSQPSSKDAPLDDSFAGPLSTITATSPRSVDHLAPPSSPLISERRRRTKKPTTLLDSDSDGELGNGTHSSNSSPSALHRINTPEPGFLSTLSASDGGVTVAPMMSVGEGRNMKVDHVEQTIPHNKSRKPKVKAPTKKDFTETAKARARIATEKECLIPRPQRDKHTLQRLFSVVKNTQSSMQVPSDPPSSPRSSAVNIFRPISPSSVHPFQGEQCPPIIPPTIPAAESDDEFPEPELLYEERIATKKREDIQALKQRALVEKQNAPLVSEDEDDDLVVLPSPEKGTTRLDEEHHRSTSKGRPSEGRKVQLNFAGMNLSMQKSGAAPKLGPLNNVGSSTSRRKSGITRDELNTSLWSKVKGDIRETIHKKEADYMKAGGRILISEGPAEVSEKSLNVLVEKGLKAAEARMAGAIENDSDNEDEEDEDDDDWMPEGRGSASPEPEPDEGQGAAEVMADDVGGDVLIDDLNDQENINTRSSHRRRTVFYSDDEDDEPKPRVQHPSHNNVLPDKPPTMILESEDYMSASADERVENETDKENDTGLMFDYSEDKENKAVVRHAELGPLGRSLSLRGETQRSSAMSSPDLGEGLDSRRPFQELVGGDSSQDMQLAPTNLTQTFASQLRTASSHLSTNSSTFIPAACIGNSDLDEFQKFSGKTSSSNAAASIVLQPSFSDLFESATEKQGDARPLASFKDKEKAVSISLNQIRRSDTLDLTQDMTLLPAFQAGDNVLRKADIIFEKEQDYLLENAGRKNQQSAELYVNDDGFLTQTRPDVHSPEIYKPASPSQSRVPRDTLFSPTGFRSAPRAPLGTLSFSGISHNSPDGGPLSRLRRATDNQSSDSPGTRKRPADAFDLLRQGAAKEAKAELAWKRHEALEFFEDEAQESDEDDAFGFGTKHHIERGEEEDEDEDLDKTLETLVDDQEMGEEVVAAEKILEKFHEQAEEDDQALERLHQAAVRGELRRKKRHHGVGMDDSEDESDDEDQRARRARHSMKRARVDRDDVKALEANPETKAFAESYMQTVLDDGNDFDHLGDASQESSRTLVGDDDEEGDVNVGKFTRDDLIRQIYDGGLEDEDYEMDLTDTLWIDGKDEEDHIRVKAVKFNKRMAGASIIGATELDDGLEFLSSVSKSNQRQRNQEQSWMKREGKIRNPGTSRSVGGAAVTSLGGSALRKVSRASLAGAGSAPPVNVPKPVKAAESFLSAVDRTNRFA</sequence>
<feature type="compositionally biased region" description="Low complexity" evidence="1">
    <location>
        <begin position="48"/>
        <end position="62"/>
    </location>
</feature>
<dbReference type="InParanoid" id="B0CRX8"/>
<feature type="compositionally biased region" description="Polar residues" evidence="1">
    <location>
        <begin position="946"/>
        <end position="955"/>
    </location>
</feature>
<dbReference type="Proteomes" id="UP000001194">
    <property type="component" value="Unassembled WGS sequence"/>
</dbReference>
<organism evidence="4">
    <name type="scientific">Laccaria bicolor (strain S238N-H82 / ATCC MYA-4686)</name>
    <name type="common">Bicoloured deceiver</name>
    <name type="synonym">Laccaria laccata var. bicolor</name>
    <dbReference type="NCBI Taxonomy" id="486041"/>
    <lineage>
        <taxon>Eukaryota</taxon>
        <taxon>Fungi</taxon>
        <taxon>Dikarya</taxon>
        <taxon>Basidiomycota</taxon>
        <taxon>Agaricomycotina</taxon>
        <taxon>Agaricomycetes</taxon>
        <taxon>Agaricomycetidae</taxon>
        <taxon>Agaricales</taxon>
        <taxon>Agaricineae</taxon>
        <taxon>Hydnangiaceae</taxon>
        <taxon>Laccaria</taxon>
    </lineage>
</organism>
<evidence type="ECO:0000259" key="2">
    <source>
        <dbReference type="Pfam" id="PF09444"/>
    </source>
</evidence>
<proteinExistence type="predicted"/>
<feature type="region of interest" description="Disordered" evidence="1">
    <location>
        <begin position="1264"/>
        <end position="1295"/>
    </location>
</feature>
<dbReference type="GeneID" id="6070713"/>
<feature type="region of interest" description="Disordered" evidence="1">
    <location>
        <begin position="1"/>
        <end position="94"/>
    </location>
</feature>
<feature type="region of interest" description="Disordered" evidence="1">
    <location>
        <begin position="545"/>
        <end position="646"/>
    </location>
</feature>
<feature type="domain" description="DNA replication checkpoint mediator MRC1" evidence="2">
    <location>
        <begin position="1004"/>
        <end position="1151"/>
    </location>
</feature>
<feature type="compositionally biased region" description="Basic and acidic residues" evidence="1">
    <location>
        <begin position="419"/>
        <end position="441"/>
    </location>
</feature>
<evidence type="ECO:0000256" key="1">
    <source>
        <dbReference type="SAM" id="MobiDB-lite"/>
    </source>
</evidence>
<dbReference type="OrthoDB" id="3361281at2759"/>
<feature type="compositionally biased region" description="Acidic residues" evidence="1">
    <location>
        <begin position="1014"/>
        <end position="1024"/>
    </location>
</feature>
<evidence type="ECO:0000313" key="4">
    <source>
        <dbReference type="Proteomes" id="UP000001194"/>
    </source>
</evidence>
<feature type="compositionally biased region" description="Basic and acidic residues" evidence="1">
    <location>
        <begin position="269"/>
        <end position="279"/>
    </location>
</feature>
<feature type="compositionally biased region" description="Polar residues" evidence="1">
    <location>
        <begin position="11"/>
        <end position="20"/>
    </location>
</feature>
<dbReference type="Pfam" id="PF09444">
    <property type="entry name" value="MRC1"/>
    <property type="match status" value="1"/>
</dbReference>
<feature type="compositionally biased region" description="Polar residues" evidence="1">
    <location>
        <begin position="125"/>
        <end position="140"/>
    </location>
</feature>
<dbReference type="HOGENOM" id="CLU_002696_0_0_1"/>
<feature type="compositionally biased region" description="Acidic residues" evidence="1">
    <location>
        <begin position="588"/>
        <end position="603"/>
    </location>
</feature>
<feature type="region of interest" description="Disordered" evidence="1">
    <location>
        <begin position="1014"/>
        <end position="1045"/>
    </location>
</feature>
<feature type="compositionally biased region" description="Polar residues" evidence="1">
    <location>
        <begin position="1264"/>
        <end position="1276"/>
    </location>
</feature>
<dbReference type="EMBL" id="DS547092">
    <property type="protein sequence ID" value="EDR14758.1"/>
    <property type="molecule type" value="Genomic_DNA"/>
</dbReference>
<feature type="compositionally biased region" description="Polar residues" evidence="1">
    <location>
        <begin position="200"/>
        <end position="209"/>
    </location>
</feature>
<feature type="region of interest" description="Disordered" evidence="1">
    <location>
        <begin position="455"/>
        <end position="479"/>
    </location>
</feature>
<reference evidence="3 4" key="1">
    <citation type="journal article" date="2008" name="Nature">
        <title>The genome of Laccaria bicolor provides insights into mycorrhizal symbiosis.</title>
        <authorList>
            <person name="Martin F."/>
            <person name="Aerts A."/>
            <person name="Ahren D."/>
            <person name="Brun A."/>
            <person name="Danchin E.G.J."/>
            <person name="Duchaussoy F."/>
            <person name="Gibon J."/>
            <person name="Kohler A."/>
            <person name="Lindquist E."/>
            <person name="Pereda V."/>
            <person name="Salamov A."/>
            <person name="Shapiro H.J."/>
            <person name="Wuyts J."/>
            <person name="Blaudez D."/>
            <person name="Buee M."/>
            <person name="Brokstein P."/>
            <person name="Canbaeck B."/>
            <person name="Cohen D."/>
            <person name="Courty P.E."/>
            <person name="Coutinho P.M."/>
            <person name="Delaruelle C."/>
            <person name="Detter J.C."/>
            <person name="Deveau A."/>
            <person name="DiFazio S."/>
            <person name="Duplessis S."/>
            <person name="Fraissinet-Tachet L."/>
            <person name="Lucic E."/>
            <person name="Frey-Klett P."/>
            <person name="Fourrey C."/>
            <person name="Feussner I."/>
            <person name="Gay G."/>
            <person name="Grimwood J."/>
            <person name="Hoegger P.J."/>
            <person name="Jain P."/>
            <person name="Kilaru S."/>
            <person name="Labbe J."/>
            <person name="Lin Y.C."/>
            <person name="Legue V."/>
            <person name="Le Tacon F."/>
            <person name="Marmeisse R."/>
            <person name="Melayah D."/>
            <person name="Montanini B."/>
            <person name="Muratet M."/>
            <person name="Nehls U."/>
            <person name="Niculita-Hirzel H."/>
            <person name="Oudot-Le Secq M.P."/>
            <person name="Peter M."/>
            <person name="Quesneville H."/>
            <person name="Rajashekar B."/>
            <person name="Reich M."/>
            <person name="Rouhier N."/>
            <person name="Schmutz J."/>
            <person name="Yin T."/>
            <person name="Chalot M."/>
            <person name="Henrissat B."/>
            <person name="Kuees U."/>
            <person name="Lucas S."/>
            <person name="Van de Peer Y."/>
            <person name="Podila G.K."/>
            <person name="Polle A."/>
            <person name="Pukkila P.J."/>
            <person name="Richardson P.M."/>
            <person name="Rouze P."/>
            <person name="Sanders I.R."/>
            <person name="Stajich J.E."/>
            <person name="Tunlid A."/>
            <person name="Tuskan G."/>
            <person name="Grigoriev I.V."/>
        </authorList>
    </citation>
    <scope>NUCLEOTIDE SEQUENCE [LARGE SCALE GENOMIC DNA]</scope>
    <source>
        <strain evidence="4">S238N-H82 / ATCC MYA-4686</strain>
    </source>
</reference>
<protein>
    <submittedName>
        <fullName evidence="3">Predicted protein</fullName>
    </submittedName>
</protein>
<dbReference type="RefSeq" id="XP_001875317.1">
    <property type="nucleotide sequence ID" value="XM_001875282.1"/>
</dbReference>
<dbReference type="KEGG" id="lbc:LACBIDRAFT_305785"/>
<gene>
    <name evidence="3" type="ORF">LACBIDRAFT_305785</name>
</gene>
<feature type="region of interest" description="Disordered" evidence="1">
    <location>
        <begin position="1075"/>
        <end position="1132"/>
    </location>
</feature>
<dbReference type="STRING" id="486041.B0CRX8"/>
<feature type="compositionally biased region" description="Acidic residues" evidence="1">
    <location>
        <begin position="549"/>
        <end position="565"/>
    </location>
</feature>
<feature type="region of interest" description="Disordered" evidence="1">
    <location>
        <begin position="905"/>
        <end position="983"/>
    </location>
</feature>
<dbReference type="InterPro" id="IPR018564">
    <property type="entry name" value="Repl_chkpnt_MRC1_dom"/>
</dbReference>
<feature type="compositionally biased region" description="Basic residues" evidence="1">
    <location>
        <begin position="31"/>
        <end position="40"/>
    </location>
</feature>
<keyword evidence="4" id="KW-1185">Reference proteome</keyword>
<feature type="region of interest" description="Disordered" evidence="1">
    <location>
        <begin position="254"/>
        <end position="279"/>
    </location>
</feature>
<feature type="region of interest" description="Disordered" evidence="1">
    <location>
        <begin position="399"/>
        <end position="441"/>
    </location>
</feature>